<sequence>MAAQTREKAKREERMEEILFTSSADGPIVAYDASSGTTLAHFTGSRCPRKGLSLVSQIQTLTPTENNLSLIAVSHISSSDSASPSIHLYNWWSSTPFHLLFIPEPVAPLLCTPDGSFLFSGGVSGHIHIHAISTLSLIRSFPAHHKPVSCLAFNGDGSLLVSGDDDGAIATFPILRLLDASSAQCDFSLHCFAAHSAAVTSIASVDISTVISCSLDYSCKLWSLTQGTLLHTVRFPCMVWAVAVDQVRAAFYAAGSNGRIYVGPLKSSTHGFELSTCGPEHGHGRVAVTAVTMANEGRDLISAFEDGSIRVWEIDTGRAIRFIGPLEMAGSISDLVVVSSKRIRVKDGCGFVSDSYSRGGQSNRRFCDEEIISRGVGVREMMEMEEMLSVVVTDRKRAIDTLETSLGMYQRLLKLILKEAKGRDSGSTDEPWPCRHGKEEEDGNSL</sequence>
<organism evidence="5 6">
    <name type="scientific">Protea cynaroides</name>
    <dbReference type="NCBI Taxonomy" id="273540"/>
    <lineage>
        <taxon>Eukaryota</taxon>
        <taxon>Viridiplantae</taxon>
        <taxon>Streptophyta</taxon>
        <taxon>Embryophyta</taxon>
        <taxon>Tracheophyta</taxon>
        <taxon>Spermatophyta</taxon>
        <taxon>Magnoliopsida</taxon>
        <taxon>Proteales</taxon>
        <taxon>Proteaceae</taxon>
        <taxon>Protea</taxon>
    </lineage>
</organism>
<dbReference type="GO" id="GO:0006364">
    <property type="term" value="P:rRNA processing"/>
    <property type="evidence" value="ECO:0007669"/>
    <property type="project" value="TreeGrafter"/>
</dbReference>
<dbReference type="Proteomes" id="UP001141806">
    <property type="component" value="Unassembled WGS sequence"/>
</dbReference>
<feature type="repeat" description="WD" evidence="3">
    <location>
        <begin position="141"/>
        <end position="172"/>
    </location>
</feature>
<evidence type="ECO:0000256" key="3">
    <source>
        <dbReference type="PROSITE-ProRule" id="PRU00221"/>
    </source>
</evidence>
<dbReference type="SUPFAM" id="SSF50998">
    <property type="entry name" value="Quinoprotein alcohol dehydrogenase-like"/>
    <property type="match status" value="1"/>
</dbReference>
<dbReference type="OrthoDB" id="756370at2759"/>
<dbReference type="SMART" id="SM00320">
    <property type="entry name" value="WD40"/>
    <property type="match status" value="4"/>
</dbReference>
<comment type="caution">
    <text evidence="5">The sequence shown here is derived from an EMBL/GenBank/DDBJ whole genome shotgun (WGS) entry which is preliminary data.</text>
</comment>
<feature type="compositionally biased region" description="Basic and acidic residues" evidence="4">
    <location>
        <begin position="421"/>
        <end position="439"/>
    </location>
</feature>
<keyword evidence="6" id="KW-1185">Reference proteome</keyword>
<dbReference type="InterPro" id="IPR045227">
    <property type="entry name" value="WDR18/Ipi3/RID3"/>
</dbReference>
<evidence type="ECO:0000313" key="6">
    <source>
        <dbReference type="Proteomes" id="UP001141806"/>
    </source>
</evidence>
<evidence type="ECO:0000313" key="5">
    <source>
        <dbReference type="EMBL" id="KAJ4977320.1"/>
    </source>
</evidence>
<dbReference type="GO" id="GO:0005656">
    <property type="term" value="C:nuclear pre-replicative complex"/>
    <property type="evidence" value="ECO:0007669"/>
    <property type="project" value="TreeGrafter"/>
</dbReference>
<dbReference type="Gene3D" id="2.130.10.10">
    <property type="entry name" value="YVTN repeat-like/Quinoprotein amine dehydrogenase"/>
    <property type="match status" value="2"/>
</dbReference>
<keyword evidence="1 3" id="KW-0853">WD repeat</keyword>
<dbReference type="InterPro" id="IPR015943">
    <property type="entry name" value="WD40/YVTN_repeat-like_dom_sf"/>
</dbReference>
<dbReference type="PROSITE" id="PS00678">
    <property type="entry name" value="WD_REPEATS_1"/>
    <property type="match status" value="1"/>
</dbReference>
<dbReference type="PROSITE" id="PS50082">
    <property type="entry name" value="WD_REPEATS_2"/>
    <property type="match status" value="2"/>
</dbReference>
<dbReference type="GO" id="GO:0006261">
    <property type="term" value="P:DNA-templated DNA replication"/>
    <property type="evidence" value="ECO:0007669"/>
    <property type="project" value="TreeGrafter"/>
</dbReference>
<dbReference type="InterPro" id="IPR001680">
    <property type="entry name" value="WD40_rpt"/>
</dbReference>
<dbReference type="InterPro" id="IPR019775">
    <property type="entry name" value="WD40_repeat_CS"/>
</dbReference>
<dbReference type="PANTHER" id="PTHR18763:SF3">
    <property type="entry name" value="OS09G0477800 PROTEIN"/>
    <property type="match status" value="1"/>
</dbReference>
<feature type="repeat" description="WD" evidence="3">
    <location>
        <begin position="288"/>
        <end position="322"/>
    </location>
</feature>
<dbReference type="PANTHER" id="PTHR18763">
    <property type="entry name" value="WD-REPEAT PROTEIN 18"/>
    <property type="match status" value="1"/>
</dbReference>
<gene>
    <name evidence="5" type="ORF">NE237_002426</name>
</gene>
<evidence type="ECO:0000256" key="1">
    <source>
        <dbReference type="ARBA" id="ARBA00022574"/>
    </source>
</evidence>
<protein>
    <recommendedName>
        <fullName evidence="7">Protein ROOT INITIATION DEFECTIVE 3-like</fullName>
    </recommendedName>
</protein>
<name>A0A9Q0QZ10_9MAGN</name>
<dbReference type="AlphaFoldDB" id="A0A9Q0QZ10"/>
<evidence type="ECO:0000256" key="2">
    <source>
        <dbReference type="ARBA" id="ARBA00022737"/>
    </source>
</evidence>
<proteinExistence type="predicted"/>
<dbReference type="InterPro" id="IPR011047">
    <property type="entry name" value="Quinoprotein_ADH-like_sf"/>
</dbReference>
<keyword evidence="2" id="KW-0677">Repeat</keyword>
<accession>A0A9Q0QZ10</accession>
<evidence type="ECO:0008006" key="7">
    <source>
        <dbReference type="Google" id="ProtNLM"/>
    </source>
</evidence>
<feature type="region of interest" description="Disordered" evidence="4">
    <location>
        <begin position="421"/>
        <end position="446"/>
    </location>
</feature>
<dbReference type="GO" id="GO:0120330">
    <property type="term" value="C:rixosome complex"/>
    <property type="evidence" value="ECO:0007669"/>
    <property type="project" value="TreeGrafter"/>
</dbReference>
<dbReference type="Pfam" id="PF00400">
    <property type="entry name" value="WD40"/>
    <property type="match status" value="3"/>
</dbReference>
<reference evidence="5" key="1">
    <citation type="journal article" date="2023" name="Plant J.">
        <title>The genome of the king protea, Protea cynaroides.</title>
        <authorList>
            <person name="Chang J."/>
            <person name="Duong T.A."/>
            <person name="Schoeman C."/>
            <person name="Ma X."/>
            <person name="Roodt D."/>
            <person name="Barker N."/>
            <person name="Li Z."/>
            <person name="Van de Peer Y."/>
            <person name="Mizrachi E."/>
        </authorList>
    </citation>
    <scope>NUCLEOTIDE SEQUENCE</scope>
    <source>
        <tissue evidence="5">Young leaves</tissue>
    </source>
</reference>
<dbReference type="EMBL" id="JAMYWD010000003">
    <property type="protein sequence ID" value="KAJ4977320.1"/>
    <property type="molecule type" value="Genomic_DNA"/>
</dbReference>
<evidence type="ECO:0000256" key="4">
    <source>
        <dbReference type="SAM" id="MobiDB-lite"/>
    </source>
</evidence>